<dbReference type="OrthoDB" id="268105at2"/>
<dbReference type="Pfam" id="PF21959">
    <property type="entry name" value="DUF6923"/>
    <property type="match status" value="1"/>
</dbReference>
<evidence type="ECO:0000256" key="1">
    <source>
        <dbReference type="SAM" id="SignalP"/>
    </source>
</evidence>
<dbReference type="Gene3D" id="2.120.10.30">
    <property type="entry name" value="TolB, C-terminal domain"/>
    <property type="match status" value="1"/>
</dbReference>
<reference evidence="3 4" key="1">
    <citation type="submission" date="2019-08" db="EMBL/GenBank/DDBJ databases">
        <title>Deep-cultivation of Planctomycetes and their phenomic and genomic characterization uncovers novel biology.</title>
        <authorList>
            <person name="Wiegand S."/>
            <person name="Jogler M."/>
            <person name="Boedeker C."/>
            <person name="Pinto D."/>
            <person name="Vollmers J."/>
            <person name="Rivas-Marin E."/>
            <person name="Kohn T."/>
            <person name="Peeters S.H."/>
            <person name="Heuer A."/>
            <person name="Rast P."/>
            <person name="Oberbeckmann S."/>
            <person name="Bunk B."/>
            <person name="Jeske O."/>
            <person name="Meyerdierks A."/>
            <person name="Storesund J.E."/>
            <person name="Kallscheuer N."/>
            <person name="Luecker S."/>
            <person name="Lage O.M."/>
            <person name="Pohl T."/>
            <person name="Merkel B.J."/>
            <person name="Hornburger P."/>
            <person name="Mueller R.-W."/>
            <person name="Bruemmer F."/>
            <person name="Labrenz M."/>
            <person name="Spormann A.M."/>
            <person name="Op den Camp H."/>
            <person name="Overmann J."/>
            <person name="Amann R."/>
            <person name="Jetten M.S.M."/>
            <person name="Mascher T."/>
            <person name="Medema M.H."/>
            <person name="Devos D.P."/>
            <person name="Kaster A.-K."/>
            <person name="Ovreas L."/>
            <person name="Rohde M."/>
            <person name="Galperin M.Y."/>
            <person name="Jogler C."/>
        </authorList>
    </citation>
    <scope>NUCLEOTIDE SEQUENCE [LARGE SCALE GENOMIC DNA]</scope>
    <source>
        <strain evidence="3 4">Pr1d</strain>
    </source>
</reference>
<feature type="signal peptide" evidence="1">
    <location>
        <begin position="1"/>
        <end position="21"/>
    </location>
</feature>
<keyword evidence="1" id="KW-0732">Signal</keyword>
<dbReference type="KEGG" id="bgok:Pr1d_20630"/>
<sequence precursor="true">MLNSKLVFAAALTAIALMSLAISPAQGKKPDNPGGGNNGGGESHGQVYVSTSEKEVWKVDLPSANKTFVALTPELFFDLAVSRDGLLYGLSYSSAELYRIDVNTGETLQIGTIGYQDPGNFNSMDFDADDDLFVARNRLLHVDSLTGQGTLIGETGFEATGDLAISPSGGFYMSAFGPNDVDDLVQLDPVTGAGTLIGSIGYSNLYGLDFVDDVLYGITIDRRIIQIDPTTGSGTQVRKLGIRGDVYGMAGIPTIPILQATAVSVPEPSVAEMLGTGLVGLVLIRRKRQSDRGTEETHQ</sequence>
<name>A0A5B9QAK8_9BACT</name>
<feature type="chain" id="PRO_5022781211" description="DUF6923 domain-containing protein" evidence="1">
    <location>
        <begin position="22"/>
        <end position="299"/>
    </location>
</feature>
<dbReference type="InterPro" id="IPR054215">
    <property type="entry name" value="DUF6923"/>
</dbReference>
<protein>
    <recommendedName>
        <fullName evidence="2">DUF6923 domain-containing protein</fullName>
    </recommendedName>
</protein>
<evidence type="ECO:0000313" key="3">
    <source>
        <dbReference type="EMBL" id="QEG34779.1"/>
    </source>
</evidence>
<accession>A0A5B9QAK8</accession>
<dbReference type="SUPFAM" id="SSF63829">
    <property type="entry name" value="Calcium-dependent phosphotriesterase"/>
    <property type="match status" value="1"/>
</dbReference>
<dbReference type="InterPro" id="IPR013424">
    <property type="entry name" value="Ice-binding_C"/>
</dbReference>
<keyword evidence="4" id="KW-1185">Reference proteome</keyword>
<evidence type="ECO:0000259" key="2">
    <source>
        <dbReference type="Pfam" id="PF21959"/>
    </source>
</evidence>
<dbReference type="NCBIfam" id="TIGR02595">
    <property type="entry name" value="PEP_CTERM"/>
    <property type="match status" value="1"/>
</dbReference>
<dbReference type="EMBL" id="CP042913">
    <property type="protein sequence ID" value="QEG34779.1"/>
    <property type="molecule type" value="Genomic_DNA"/>
</dbReference>
<dbReference type="Proteomes" id="UP000323917">
    <property type="component" value="Chromosome"/>
</dbReference>
<organism evidence="3 4">
    <name type="scientific">Bythopirellula goksoeyrii</name>
    <dbReference type="NCBI Taxonomy" id="1400387"/>
    <lineage>
        <taxon>Bacteria</taxon>
        <taxon>Pseudomonadati</taxon>
        <taxon>Planctomycetota</taxon>
        <taxon>Planctomycetia</taxon>
        <taxon>Pirellulales</taxon>
        <taxon>Lacipirellulaceae</taxon>
        <taxon>Bythopirellula</taxon>
    </lineage>
</organism>
<gene>
    <name evidence="3" type="ORF">Pr1d_20630</name>
</gene>
<dbReference type="RefSeq" id="WP_148073383.1">
    <property type="nucleotide sequence ID" value="NZ_CP042913.1"/>
</dbReference>
<proteinExistence type="predicted"/>
<feature type="domain" description="DUF6923" evidence="2">
    <location>
        <begin position="34"/>
        <end position="111"/>
    </location>
</feature>
<evidence type="ECO:0000313" key="4">
    <source>
        <dbReference type="Proteomes" id="UP000323917"/>
    </source>
</evidence>
<dbReference type="AlphaFoldDB" id="A0A5B9QAK8"/>
<dbReference type="InterPro" id="IPR011042">
    <property type="entry name" value="6-blade_b-propeller_TolB-like"/>
</dbReference>